<dbReference type="GO" id="GO:0009898">
    <property type="term" value="C:cytoplasmic side of plasma membrane"/>
    <property type="evidence" value="ECO:0007669"/>
    <property type="project" value="TreeGrafter"/>
</dbReference>
<dbReference type="InterPro" id="IPR050485">
    <property type="entry name" value="Proline_metab_enzyme"/>
</dbReference>
<dbReference type="Pfam" id="PF00171">
    <property type="entry name" value="Aldedh"/>
    <property type="match status" value="1"/>
</dbReference>
<feature type="domain" description="Proline dehydrogenase" evidence="7">
    <location>
        <begin position="135"/>
        <end position="424"/>
    </location>
</feature>
<dbReference type="GO" id="GO:0010133">
    <property type="term" value="P:L-proline catabolic process to L-glutamate"/>
    <property type="evidence" value="ECO:0007669"/>
    <property type="project" value="InterPro"/>
</dbReference>
<sequence length="1100" mass="119433">MTTLPADDVLIRETEELALAFLTRAEQVTTRAEKGRANRLDALLSDDAGRDLLLDLTDQVLRIRDPRRSAQRLHDLTGGSVPASLSPTDRLGIRVLGRMAPAIPRIAERAVDWRIDRDTAGVILPADDPAFADYLRARRRDGFRLNVNVLGESILGDDEAAERCRKVISLIERADVDYVSVKISALCANLDVLAESDSLRRIEARLREIYSAARDSSPRTFVNLDMEEYRDLELSLRSFMTVLDEPEFTDLEAGIVLQAYIPDSHAALERLCAWANARRARGGAGIKVRLVKGANLAMEQVEAELHDWPQAPYPAKLDVDASFKRMLESALRLGNPDAVRVGVASHNLFEVAWAVTVCEHLGARDRLDVEMLEGMAPPQSRAVRDIVGGLLLYSPVVEKQDREASIAYLSRRLDENSSPENFLKSLFDITPGSPSWLLETERFRASVSARHSVSVESNRRQDRTCPTISEPDGFDASFVNCVDTDFTRPANRAWAEGALAACEPVEPPLTDTVEAVDAVVSAGLAAQAAWAQTPWGQRRATLLKAADVMESERGNTLALMANTAGKTIAEGDPEISEAIDFTRYAAHLTLGHEQQIADGLTWTPYRVIVVAGPWNFPYAIPASGLVHAIAAGCAVIMKPAPETRAVAAALVDHLRTAGVPDGLVQLACTPDDEVGRHLITHDDVNKVMLTGSYDTAAMFLEWKPALRINAETSGKNALIITAAADIDQSIKDLVRSAFGHAGQKCSAASLGIVEASVYDDPSFHRRLADAVTSLKVGLPLDPATKVGPLIGPPGASLRRALTTLEPGESWLVEPGPLDDGERLWSPGVRAGVAPGSWFHLTECFGPVLGIMRADSLEHAIELQNAPEYGLTGGVHTLDPKEIDLWLQRVQVGNAYVNRHITGAIVQRQPFGGWKRSSIGAGQKPGGPSHLHGYGTWSQVDADPARAGDSFASAWAAHFSRDNDPTALACEGNVLRYRPLDAVIVLAPVDDVITRALASRAANTCGVSLIIVPEETEALRIASGMTPHFTRVRTPSGASADLHRGLQRLRIDVDDAPLTASGTVELPHWLLEQSISRTRHRYGRLIDRLDAQALPALDPRA</sequence>
<comment type="catalytic activity">
    <reaction evidence="5">
        <text>L-glutamate 5-semialdehyde + NAD(+) + H2O = L-glutamate + NADH + 2 H(+)</text>
        <dbReference type="Rhea" id="RHEA:30235"/>
        <dbReference type="ChEBI" id="CHEBI:15377"/>
        <dbReference type="ChEBI" id="CHEBI:15378"/>
        <dbReference type="ChEBI" id="CHEBI:29985"/>
        <dbReference type="ChEBI" id="CHEBI:57540"/>
        <dbReference type="ChEBI" id="CHEBI:57945"/>
        <dbReference type="ChEBI" id="CHEBI:58066"/>
        <dbReference type="EC" id="1.2.1.88"/>
    </reaction>
</comment>
<dbReference type="Gene3D" id="3.20.20.220">
    <property type="match status" value="1"/>
</dbReference>
<organism evidence="8">
    <name type="scientific">freshwater metagenome</name>
    <dbReference type="NCBI Taxonomy" id="449393"/>
    <lineage>
        <taxon>unclassified sequences</taxon>
        <taxon>metagenomes</taxon>
        <taxon>ecological metagenomes</taxon>
    </lineage>
</organism>
<dbReference type="PANTHER" id="PTHR42862">
    <property type="entry name" value="DELTA-1-PYRROLINE-5-CARBOXYLATE DEHYDROGENASE 1, ISOFORM A-RELATED"/>
    <property type="match status" value="1"/>
</dbReference>
<evidence type="ECO:0000259" key="6">
    <source>
        <dbReference type="Pfam" id="PF00171"/>
    </source>
</evidence>
<evidence type="ECO:0000256" key="2">
    <source>
        <dbReference type="ARBA" id="ARBA00012884"/>
    </source>
</evidence>
<keyword evidence="4" id="KW-0520">NAD</keyword>
<dbReference type="EC" id="1.2.1.88" evidence="2"/>
<dbReference type="InterPro" id="IPR016161">
    <property type="entry name" value="Ald_DH/histidinol_DH"/>
</dbReference>
<dbReference type="SUPFAM" id="SSF53720">
    <property type="entry name" value="ALDH-like"/>
    <property type="match status" value="1"/>
</dbReference>
<proteinExistence type="predicted"/>
<evidence type="ECO:0000256" key="3">
    <source>
        <dbReference type="ARBA" id="ARBA00023002"/>
    </source>
</evidence>
<dbReference type="InterPro" id="IPR016162">
    <property type="entry name" value="Ald_DH_N"/>
</dbReference>
<reference evidence="8" key="1">
    <citation type="submission" date="2020-05" db="EMBL/GenBank/DDBJ databases">
        <authorList>
            <person name="Chiriac C."/>
            <person name="Salcher M."/>
            <person name="Ghai R."/>
            <person name="Kavagutti S V."/>
        </authorList>
    </citation>
    <scope>NUCLEOTIDE SEQUENCE</scope>
</reference>
<gene>
    <name evidence="8" type="ORF">UFOPK3772_01306</name>
</gene>
<dbReference type="PANTHER" id="PTHR42862:SF1">
    <property type="entry name" value="DELTA-1-PYRROLINE-5-CARBOXYLATE DEHYDROGENASE 2, ISOFORM A-RELATED"/>
    <property type="match status" value="1"/>
</dbReference>
<dbReference type="PIRSF" id="PIRSF000197">
    <property type="entry name" value="Bifunct_PutA"/>
    <property type="match status" value="1"/>
</dbReference>
<dbReference type="InterPro" id="IPR025703">
    <property type="entry name" value="Bifunct_PutA"/>
</dbReference>
<dbReference type="Pfam" id="PF01619">
    <property type="entry name" value="Pro_dh"/>
    <property type="match status" value="1"/>
</dbReference>
<dbReference type="EMBL" id="CAFBNE010000034">
    <property type="protein sequence ID" value="CAB4947168.1"/>
    <property type="molecule type" value="Genomic_DNA"/>
</dbReference>
<feature type="domain" description="Aldehyde dehydrogenase" evidence="6">
    <location>
        <begin position="512"/>
        <end position="932"/>
    </location>
</feature>
<dbReference type="GO" id="GO:0003842">
    <property type="term" value="F:L-glutamate gamma-semialdehyde dehydrogenase activity"/>
    <property type="evidence" value="ECO:0007669"/>
    <property type="project" value="UniProtKB-EC"/>
</dbReference>
<evidence type="ECO:0000256" key="1">
    <source>
        <dbReference type="ARBA" id="ARBA00004786"/>
    </source>
</evidence>
<dbReference type="SUPFAM" id="SSF51730">
    <property type="entry name" value="FAD-linked oxidoreductase"/>
    <property type="match status" value="1"/>
</dbReference>
<dbReference type="InterPro" id="IPR029510">
    <property type="entry name" value="Ald_DH_CS_GLU"/>
</dbReference>
<dbReference type="InterPro" id="IPR015590">
    <property type="entry name" value="Aldehyde_DH_dom"/>
</dbReference>
<dbReference type="PROSITE" id="PS00070">
    <property type="entry name" value="ALDEHYDE_DEHYDR_CYS"/>
    <property type="match status" value="1"/>
</dbReference>
<dbReference type="InterPro" id="IPR029041">
    <property type="entry name" value="FAD-linked_oxidoreductase-like"/>
</dbReference>
<dbReference type="InterPro" id="IPR016163">
    <property type="entry name" value="Ald_DH_C"/>
</dbReference>
<dbReference type="Gene3D" id="3.40.605.10">
    <property type="entry name" value="Aldehyde Dehydrogenase, Chain A, domain 1"/>
    <property type="match status" value="1"/>
</dbReference>
<dbReference type="InterPro" id="IPR002872">
    <property type="entry name" value="Proline_DH_dom"/>
</dbReference>
<evidence type="ECO:0000313" key="8">
    <source>
        <dbReference type="EMBL" id="CAB4947168.1"/>
    </source>
</evidence>
<dbReference type="AlphaFoldDB" id="A0A6J7JTI4"/>
<protein>
    <recommendedName>
        <fullName evidence="2">L-glutamate gamma-semialdehyde dehydrogenase</fullName>
        <ecNumber evidence="2">1.2.1.88</ecNumber>
    </recommendedName>
</protein>
<dbReference type="GO" id="GO:0004657">
    <property type="term" value="F:proline dehydrogenase activity"/>
    <property type="evidence" value="ECO:0007669"/>
    <property type="project" value="InterPro"/>
</dbReference>
<evidence type="ECO:0000259" key="7">
    <source>
        <dbReference type="Pfam" id="PF01619"/>
    </source>
</evidence>
<dbReference type="Gene3D" id="3.40.309.10">
    <property type="entry name" value="Aldehyde Dehydrogenase, Chain A, domain 2"/>
    <property type="match status" value="1"/>
</dbReference>
<dbReference type="GO" id="GO:0003700">
    <property type="term" value="F:DNA-binding transcription factor activity"/>
    <property type="evidence" value="ECO:0007669"/>
    <property type="project" value="InterPro"/>
</dbReference>
<comment type="pathway">
    <text evidence="1">Amino-acid degradation; L-proline degradation into L-glutamate; L-glutamate from L-proline: step 2/2.</text>
</comment>
<dbReference type="InterPro" id="IPR016160">
    <property type="entry name" value="Ald_DH_CS_CYS"/>
</dbReference>
<evidence type="ECO:0000256" key="4">
    <source>
        <dbReference type="ARBA" id="ARBA00023027"/>
    </source>
</evidence>
<name>A0A6J7JTI4_9ZZZZ</name>
<accession>A0A6J7JTI4</accession>
<evidence type="ECO:0000256" key="5">
    <source>
        <dbReference type="ARBA" id="ARBA00048142"/>
    </source>
</evidence>
<dbReference type="PROSITE" id="PS00687">
    <property type="entry name" value="ALDEHYDE_DEHYDR_GLU"/>
    <property type="match status" value="1"/>
</dbReference>
<keyword evidence="3" id="KW-0560">Oxidoreductase</keyword>